<evidence type="ECO:0000313" key="1">
    <source>
        <dbReference type="EMBL" id="KKR42097.1"/>
    </source>
</evidence>
<dbReference type="Proteomes" id="UP000034881">
    <property type="component" value="Unassembled WGS sequence"/>
</dbReference>
<evidence type="ECO:0000313" key="2">
    <source>
        <dbReference type="Proteomes" id="UP000034881"/>
    </source>
</evidence>
<dbReference type="Pfam" id="PF24113">
    <property type="entry name" value="DUF7387"/>
    <property type="match status" value="1"/>
</dbReference>
<dbReference type="SUPFAM" id="SSF143100">
    <property type="entry name" value="TTHA1013/TTHA0281-like"/>
    <property type="match status" value="1"/>
</dbReference>
<organism evidence="1 2">
    <name type="scientific">Candidatus Daviesbacteria bacterium GW2011_GWC2_40_12</name>
    <dbReference type="NCBI Taxonomy" id="1618431"/>
    <lineage>
        <taxon>Bacteria</taxon>
        <taxon>Candidatus Daviesiibacteriota</taxon>
    </lineage>
</organism>
<dbReference type="InterPro" id="IPR055811">
    <property type="entry name" value="DUF7387"/>
</dbReference>
<sequence length="71" mass="8096">MKRIHSVVWKENKLYVAKALEVEIASQGKSQKEALDNLKEALELYFEDQAKIELTPVSKPKLQDLSIQVNA</sequence>
<evidence type="ECO:0008006" key="3">
    <source>
        <dbReference type="Google" id="ProtNLM"/>
    </source>
</evidence>
<name>A0A0G0TVY8_9BACT</name>
<protein>
    <recommendedName>
        <fullName evidence="3">HicB-like antitoxin of toxin-antitoxin system domain-containing protein</fullName>
    </recommendedName>
</protein>
<reference evidence="1 2" key="1">
    <citation type="journal article" date="2015" name="Nature">
        <title>rRNA introns, odd ribosomes, and small enigmatic genomes across a large radiation of phyla.</title>
        <authorList>
            <person name="Brown C.T."/>
            <person name="Hug L.A."/>
            <person name="Thomas B.C."/>
            <person name="Sharon I."/>
            <person name="Castelle C.J."/>
            <person name="Singh A."/>
            <person name="Wilkins M.J."/>
            <person name="Williams K.H."/>
            <person name="Banfield J.F."/>
        </authorList>
    </citation>
    <scope>NUCLEOTIDE SEQUENCE [LARGE SCALE GENOMIC DNA]</scope>
</reference>
<dbReference type="Gene3D" id="3.30.160.250">
    <property type="match status" value="1"/>
</dbReference>
<proteinExistence type="predicted"/>
<dbReference type="InterPro" id="IPR035069">
    <property type="entry name" value="TTHA1013/TTHA0281-like"/>
</dbReference>
<comment type="caution">
    <text evidence="1">The sequence shown here is derived from an EMBL/GenBank/DDBJ whole genome shotgun (WGS) entry which is preliminary data.</text>
</comment>
<gene>
    <name evidence="1" type="ORF">UT77_C0004G0081</name>
</gene>
<accession>A0A0G0TVY8</accession>
<dbReference type="EMBL" id="LBYB01000004">
    <property type="protein sequence ID" value="KKR42097.1"/>
    <property type="molecule type" value="Genomic_DNA"/>
</dbReference>
<dbReference type="AlphaFoldDB" id="A0A0G0TVY8"/>